<reference evidence="1" key="1">
    <citation type="submission" date="2022-10" db="EMBL/GenBank/DDBJ databases">
        <title>Culturing micro-colonial fungi from biological soil crusts in the Mojave desert and describing Neophaeococcomyces mojavensis, and introducing the new genera and species Taxawa tesnikishii.</title>
        <authorList>
            <person name="Kurbessoian T."/>
            <person name="Stajich J.E."/>
        </authorList>
    </citation>
    <scope>NUCLEOTIDE SEQUENCE</scope>
    <source>
        <strain evidence="1">TK_41</strain>
    </source>
</reference>
<organism evidence="1 2">
    <name type="scientific">Cladophialophora chaetospira</name>
    <dbReference type="NCBI Taxonomy" id="386627"/>
    <lineage>
        <taxon>Eukaryota</taxon>
        <taxon>Fungi</taxon>
        <taxon>Dikarya</taxon>
        <taxon>Ascomycota</taxon>
        <taxon>Pezizomycotina</taxon>
        <taxon>Eurotiomycetes</taxon>
        <taxon>Chaetothyriomycetidae</taxon>
        <taxon>Chaetothyriales</taxon>
        <taxon>Herpotrichiellaceae</taxon>
        <taxon>Cladophialophora</taxon>
    </lineage>
</organism>
<dbReference type="Proteomes" id="UP001172673">
    <property type="component" value="Unassembled WGS sequence"/>
</dbReference>
<sequence>MSQTKGLAWTVLRPHLTGRLETDFSSVDEILNVLKMRFGGYDGMAKELAEPIYNRLKQGKEERFEAFYERWLACADLLEDYHEQHLVEDFLQ</sequence>
<dbReference type="AlphaFoldDB" id="A0AA38X0Q3"/>
<protein>
    <submittedName>
        <fullName evidence="1">Uncharacterized protein</fullName>
    </submittedName>
</protein>
<dbReference type="EMBL" id="JAPDRK010000018">
    <property type="protein sequence ID" value="KAJ9604644.1"/>
    <property type="molecule type" value="Genomic_DNA"/>
</dbReference>
<keyword evidence="2" id="KW-1185">Reference proteome</keyword>
<comment type="caution">
    <text evidence="1">The sequence shown here is derived from an EMBL/GenBank/DDBJ whole genome shotgun (WGS) entry which is preliminary data.</text>
</comment>
<evidence type="ECO:0000313" key="1">
    <source>
        <dbReference type="EMBL" id="KAJ9604644.1"/>
    </source>
</evidence>
<evidence type="ECO:0000313" key="2">
    <source>
        <dbReference type="Proteomes" id="UP001172673"/>
    </source>
</evidence>
<proteinExistence type="predicted"/>
<gene>
    <name evidence="1" type="ORF">H2200_010758</name>
</gene>
<name>A0AA38X0Q3_9EURO</name>
<accession>A0AA38X0Q3</accession>